<dbReference type="Proteomes" id="UP000250174">
    <property type="component" value="Unassembled WGS sequence"/>
</dbReference>
<dbReference type="EMBL" id="LVYK01000059">
    <property type="protein sequence ID" value="RAS72322.1"/>
    <property type="molecule type" value="Genomic_DNA"/>
</dbReference>
<gene>
    <name evidence="9" type="ORF">A3864_24965</name>
</gene>
<dbReference type="PANTHER" id="PTHR30457:SF12">
    <property type="entry name" value="5'_3'-NUCLEOTIDASE SURE"/>
    <property type="match status" value="1"/>
</dbReference>
<dbReference type="GO" id="GO:0000166">
    <property type="term" value="F:nucleotide binding"/>
    <property type="evidence" value="ECO:0007669"/>
    <property type="project" value="UniProtKB-KW"/>
</dbReference>
<dbReference type="GO" id="GO:0046872">
    <property type="term" value="F:metal ion binding"/>
    <property type="evidence" value="ECO:0007669"/>
    <property type="project" value="UniProtKB-KW"/>
</dbReference>
<dbReference type="AlphaFoldDB" id="A0AAX1Q2T7"/>
<keyword evidence="5" id="KW-0479">Metal-binding</keyword>
<dbReference type="InterPro" id="IPR002828">
    <property type="entry name" value="SurE-like_Pase/nucleotidase"/>
</dbReference>
<proteinExistence type="inferred from homology"/>
<keyword evidence="6" id="KW-0547">Nucleotide-binding</keyword>
<evidence type="ECO:0000256" key="4">
    <source>
        <dbReference type="ARBA" id="ARBA00022490"/>
    </source>
</evidence>
<comment type="similarity">
    <text evidence="2">Belongs to the SurE nucleotidase family.</text>
</comment>
<evidence type="ECO:0000256" key="3">
    <source>
        <dbReference type="ARBA" id="ARBA00012643"/>
    </source>
</evidence>
<evidence type="ECO:0000256" key="2">
    <source>
        <dbReference type="ARBA" id="ARBA00011062"/>
    </source>
</evidence>
<dbReference type="PANTHER" id="PTHR30457">
    <property type="entry name" value="5'-NUCLEOTIDASE SURE"/>
    <property type="match status" value="1"/>
</dbReference>
<reference evidence="9 10" key="1">
    <citation type="submission" date="2016-03" db="EMBL/GenBank/DDBJ databases">
        <title>Comparison of Bacillus endophyticus and B. anthracis characteristics using whole genome sequence analysis and microbiological techniques.</title>
        <authorList>
            <person name="Lekota K.E."/>
            <person name="Mafofo J."/>
            <person name="Rees J."/>
            <person name="Muchadeyi F.C."/>
            <person name="Madoroba E."/>
            <person name="Van Heerden H."/>
        </authorList>
    </citation>
    <scope>NUCLEOTIDE SEQUENCE [LARGE SCALE GENOMIC DNA]</scope>
    <source>
        <strain evidence="9 10">3631_10C</strain>
    </source>
</reference>
<evidence type="ECO:0000256" key="1">
    <source>
        <dbReference type="ARBA" id="ARBA00000815"/>
    </source>
</evidence>
<evidence type="ECO:0000259" key="8">
    <source>
        <dbReference type="Pfam" id="PF01975"/>
    </source>
</evidence>
<dbReference type="Gene3D" id="3.40.1210.10">
    <property type="entry name" value="Survival protein SurE-like phosphatase/nucleotidase"/>
    <property type="match status" value="1"/>
</dbReference>
<dbReference type="GO" id="GO:0008254">
    <property type="term" value="F:3'-nucleotidase activity"/>
    <property type="evidence" value="ECO:0007669"/>
    <property type="project" value="TreeGrafter"/>
</dbReference>
<accession>A0AAX1Q2T7</accession>
<dbReference type="InterPro" id="IPR036523">
    <property type="entry name" value="SurE-like_sf"/>
</dbReference>
<evidence type="ECO:0000256" key="5">
    <source>
        <dbReference type="ARBA" id="ARBA00022723"/>
    </source>
</evidence>
<comment type="caution">
    <text evidence="9">The sequence shown here is derived from an EMBL/GenBank/DDBJ whole genome shotgun (WGS) entry which is preliminary data.</text>
</comment>
<comment type="catalytic activity">
    <reaction evidence="1">
        <text>a ribonucleoside 5'-phosphate + H2O = a ribonucleoside + phosphate</text>
        <dbReference type="Rhea" id="RHEA:12484"/>
        <dbReference type="ChEBI" id="CHEBI:15377"/>
        <dbReference type="ChEBI" id="CHEBI:18254"/>
        <dbReference type="ChEBI" id="CHEBI:43474"/>
        <dbReference type="ChEBI" id="CHEBI:58043"/>
        <dbReference type="EC" id="3.1.3.5"/>
    </reaction>
</comment>
<organism evidence="9 10">
    <name type="scientific">Priestia endophytica</name>
    <dbReference type="NCBI Taxonomy" id="135735"/>
    <lineage>
        <taxon>Bacteria</taxon>
        <taxon>Bacillati</taxon>
        <taxon>Bacillota</taxon>
        <taxon>Bacilli</taxon>
        <taxon>Bacillales</taxon>
        <taxon>Bacillaceae</taxon>
        <taxon>Priestia</taxon>
    </lineage>
</organism>
<evidence type="ECO:0000313" key="10">
    <source>
        <dbReference type="Proteomes" id="UP000250174"/>
    </source>
</evidence>
<name>A0AAX1Q2T7_9BACI</name>
<keyword evidence="4" id="KW-0963">Cytoplasm</keyword>
<sequence>MFFKIKLQETCSKWLRKEREVNNSMRFLITSSSGIFSPAVGSIVEVLNHFGEVFVVCPHKESSLAGYTVTLHKPLKVTELTAFGAEIKSWVVNGTSVDCVKIGIEKLIKKKVDFIVSGIHIGSPSGRDLAYCGDIAAAMEGTFFQIPSLALSIDGIAENEVNFSSFKKYFNELIEVFLAHKHPKGVCFHIHFPTLTEKTCQGVKVVDFDFTFSRYKYVTIHDDHQDFYVLQQKASERKDKETRENNSTRASYITVTPLENLISQRKHIRKLERWFKDK</sequence>
<keyword evidence="7" id="KW-0378">Hydrolase</keyword>
<feature type="domain" description="Survival protein SurE-like phosphatase/nucleotidase" evidence="8">
    <location>
        <begin position="28"/>
        <end position="207"/>
    </location>
</feature>
<evidence type="ECO:0000256" key="7">
    <source>
        <dbReference type="ARBA" id="ARBA00022801"/>
    </source>
</evidence>
<evidence type="ECO:0000313" key="9">
    <source>
        <dbReference type="EMBL" id="RAS72322.1"/>
    </source>
</evidence>
<dbReference type="GO" id="GO:0004309">
    <property type="term" value="F:exopolyphosphatase activity"/>
    <property type="evidence" value="ECO:0007669"/>
    <property type="project" value="TreeGrafter"/>
</dbReference>
<protein>
    <recommendedName>
        <fullName evidence="3">5'-nucleotidase</fullName>
        <ecNumber evidence="3">3.1.3.5</ecNumber>
    </recommendedName>
</protein>
<dbReference type="Pfam" id="PF01975">
    <property type="entry name" value="SurE"/>
    <property type="match status" value="1"/>
</dbReference>
<dbReference type="GO" id="GO:0008253">
    <property type="term" value="F:5'-nucleotidase activity"/>
    <property type="evidence" value="ECO:0007669"/>
    <property type="project" value="UniProtKB-EC"/>
</dbReference>
<dbReference type="EC" id="3.1.3.5" evidence="3"/>
<dbReference type="InterPro" id="IPR030048">
    <property type="entry name" value="SurE"/>
</dbReference>
<evidence type="ECO:0000256" key="6">
    <source>
        <dbReference type="ARBA" id="ARBA00022741"/>
    </source>
</evidence>
<dbReference type="SUPFAM" id="SSF64167">
    <property type="entry name" value="SurE-like"/>
    <property type="match status" value="1"/>
</dbReference>